<evidence type="ECO:0000313" key="1">
    <source>
        <dbReference type="EMBL" id="KAJ0007185.1"/>
    </source>
</evidence>
<sequence length="94" mass="10362">MAKSLRKQNEEVLIARYSTFAVSTLDFLPSITRSLSENISCALYLIMSSVYSDANYGSLGLMEQILSAFILMKSRLLGRDQTQKGSGGHYLACS</sequence>
<accession>A0ACC0WYL2</accession>
<keyword evidence="2" id="KW-1185">Reference proteome</keyword>
<protein>
    <submittedName>
        <fullName evidence="1">Uncharacterized protein</fullName>
    </submittedName>
</protein>
<dbReference type="EMBL" id="CM047750">
    <property type="protein sequence ID" value="KAJ0007185.1"/>
    <property type="molecule type" value="Genomic_DNA"/>
</dbReference>
<proteinExistence type="predicted"/>
<name>A0ACC0WYL2_9ROSI</name>
<organism evidence="1 2">
    <name type="scientific">Pistacia integerrima</name>
    <dbReference type="NCBI Taxonomy" id="434235"/>
    <lineage>
        <taxon>Eukaryota</taxon>
        <taxon>Viridiplantae</taxon>
        <taxon>Streptophyta</taxon>
        <taxon>Embryophyta</taxon>
        <taxon>Tracheophyta</taxon>
        <taxon>Spermatophyta</taxon>
        <taxon>Magnoliopsida</taxon>
        <taxon>eudicotyledons</taxon>
        <taxon>Gunneridae</taxon>
        <taxon>Pentapetalae</taxon>
        <taxon>rosids</taxon>
        <taxon>malvids</taxon>
        <taxon>Sapindales</taxon>
        <taxon>Anacardiaceae</taxon>
        <taxon>Pistacia</taxon>
    </lineage>
</organism>
<reference evidence="2" key="1">
    <citation type="journal article" date="2023" name="G3 (Bethesda)">
        <title>Genome assembly and association tests identify interacting loci associated with vigor, precocity, and sex in interspecific pistachio rootstocks.</title>
        <authorList>
            <person name="Palmer W."/>
            <person name="Jacygrad E."/>
            <person name="Sagayaradj S."/>
            <person name="Cavanaugh K."/>
            <person name="Han R."/>
            <person name="Bertier L."/>
            <person name="Beede B."/>
            <person name="Kafkas S."/>
            <person name="Golino D."/>
            <person name="Preece J."/>
            <person name="Michelmore R."/>
        </authorList>
    </citation>
    <scope>NUCLEOTIDE SEQUENCE [LARGE SCALE GENOMIC DNA]</scope>
</reference>
<comment type="caution">
    <text evidence="1">The sequence shown here is derived from an EMBL/GenBank/DDBJ whole genome shotgun (WGS) entry which is preliminary data.</text>
</comment>
<dbReference type="Proteomes" id="UP001163603">
    <property type="component" value="Chromosome 15"/>
</dbReference>
<evidence type="ECO:0000313" key="2">
    <source>
        <dbReference type="Proteomes" id="UP001163603"/>
    </source>
</evidence>
<gene>
    <name evidence="1" type="ORF">Pint_29241</name>
</gene>